<keyword evidence="5 7" id="KW-0472">Membrane</keyword>
<evidence type="ECO:0000313" key="8">
    <source>
        <dbReference type="EMBL" id="KAL3229634.1"/>
    </source>
</evidence>
<evidence type="ECO:0000313" key="9">
    <source>
        <dbReference type="Proteomes" id="UP001623330"/>
    </source>
</evidence>
<evidence type="ECO:0000256" key="5">
    <source>
        <dbReference type="ARBA" id="ARBA00023136"/>
    </source>
</evidence>
<evidence type="ECO:0000256" key="4">
    <source>
        <dbReference type="ARBA" id="ARBA00022989"/>
    </source>
</evidence>
<protein>
    <submittedName>
        <fullName evidence="8">Membrane-bound O-acyltransferase GUP1</fullName>
    </submittedName>
</protein>
<proteinExistence type="inferred from homology"/>
<comment type="similarity">
    <text evidence="2">Belongs to the membrane-bound acyltransferase family.</text>
</comment>
<dbReference type="InterPro" id="IPR051085">
    <property type="entry name" value="MB_O-acyltransferase"/>
</dbReference>
<evidence type="ECO:0000256" key="2">
    <source>
        <dbReference type="ARBA" id="ARBA00010323"/>
    </source>
</evidence>
<feature type="transmembrane region" description="Helical" evidence="7">
    <location>
        <begin position="71"/>
        <end position="90"/>
    </location>
</feature>
<evidence type="ECO:0000256" key="1">
    <source>
        <dbReference type="ARBA" id="ARBA00004141"/>
    </source>
</evidence>
<sequence>MSFLKCLLPLVDVEHLDSRLVPRPATEDSGSNTSTSSTNNGNKEAIKEKKTGKKGAVVTGKSLWGTLEFKLYYVIFILVVPQMFMAGYRASSSKNENYYRYQHLLSDGWLFGRKVDNSDAQYRFFRDHFWLLVAIVPVHVIIKRYVLGFTGASKFKFDALLGCFVLFGAHGVNSLRIAAHMFILYSIAHLLKKWKKLAVILTWVYGISTLFINDNYRAYPFGQVWSILSPLDTMSRGIIERWDVFFNFSLLRMISYNLDYLTRYELSTKGDDSSKKNDDINNAELLYNDKARMNAVLPMEDYGVVNYLAYMIYTPLFIAGPIITFNDYIFQSKRTLPSIKKDFIIWYAIRFVFTVLFMELILHFFYVVAISKTKAWDNDSPFEISMIGLINLNIIWFKLMIPWRLFRLWALLDGIDTPENMIRCVDNNYSALAFWRAWHRSYNKWVVRYIYVPLGGSKNRIITSLAVFSFVAVWHDIQLKLLLWGWMVVLFLLPEMFATNYFSQFREKPWYRHICALGGAVNIWLMMIANLFGFCLGSDGTKKLLADMFATWSGFLFVILSFMSLFVGVQLMFEIREEEKRNGIDLKC</sequence>
<feature type="transmembrane region" description="Helical" evidence="7">
    <location>
        <begin position="129"/>
        <end position="147"/>
    </location>
</feature>
<dbReference type="PANTHER" id="PTHR13285:SF18">
    <property type="entry name" value="PROTEIN-CYSTEINE N-PALMITOYLTRANSFERASE RASP"/>
    <property type="match status" value="1"/>
</dbReference>
<evidence type="ECO:0000256" key="3">
    <source>
        <dbReference type="ARBA" id="ARBA00022692"/>
    </source>
</evidence>
<keyword evidence="3 7" id="KW-0812">Transmembrane</keyword>
<gene>
    <name evidence="8" type="ORF">RNJ44_01770</name>
</gene>
<organism evidence="8 9">
    <name type="scientific">Nakaseomyces bracarensis</name>
    <dbReference type="NCBI Taxonomy" id="273131"/>
    <lineage>
        <taxon>Eukaryota</taxon>
        <taxon>Fungi</taxon>
        <taxon>Dikarya</taxon>
        <taxon>Ascomycota</taxon>
        <taxon>Saccharomycotina</taxon>
        <taxon>Saccharomycetes</taxon>
        <taxon>Saccharomycetales</taxon>
        <taxon>Saccharomycetaceae</taxon>
        <taxon>Nakaseomyces</taxon>
    </lineage>
</organism>
<comment type="subcellular location">
    <subcellularLocation>
        <location evidence="1">Membrane</location>
        <topology evidence="1">Multi-pass membrane protein</topology>
    </subcellularLocation>
</comment>
<feature type="transmembrane region" description="Helical" evidence="7">
    <location>
        <begin position="483"/>
        <end position="502"/>
    </location>
</feature>
<evidence type="ECO:0000256" key="7">
    <source>
        <dbReference type="SAM" id="Phobius"/>
    </source>
</evidence>
<feature type="transmembrane region" description="Helical" evidence="7">
    <location>
        <begin position="552"/>
        <end position="573"/>
    </location>
</feature>
<feature type="compositionally biased region" description="Low complexity" evidence="6">
    <location>
        <begin position="29"/>
        <end position="43"/>
    </location>
</feature>
<feature type="transmembrane region" description="Helical" evidence="7">
    <location>
        <begin position="461"/>
        <end position="477"/>
    </location>
</feature>
<feature type="transmembrane region" description="Helical" evidence="7">
    <location>
        <begin position="514"/>
        <end position="532"/>
    </location>
</feature>
<dbReference type="Proteomes" id="UP001623330">
    <property type="component" value="Unassembled WGS sequence"/>
</dbReference>
<feature type="transmembrane region" description="Helical" evidence="7">
    <location>
        <begin position="307"/>
        <end position="326"/>
    </location>
</feature>
<feature type="transmembrane region" description="Helical" evidence="7">
    <location>
        <begin position="347"/>
        <end position="370"/>
    </location>
</feature>
<evidence type="ECO:0000256" key="6">
    <source>
        <dbReference type="SAM" id="MobiDB-lite"/>
    </source>
</evidence>
<comment type="caution">
    <text evidence="8">The sequence shown here is derived from an EMBL/GenBank/DDBJ whole genome shotgun (WGS) entry which is preliminary data.</text>
</comment>
<feature type="transmembrane region" description="Helical" evidence="7">
    <location>
        <begin position="159"/>
        <end position="185"/>
    </location>
</feature>
<keyword evidence="9" id="KW-1185">Reference proteome</keyword>
<keyword evidence="4 7" id="KW-1133">Transmembrane helix</keyword>
<reference evidence="8 9" key="1">
    <citation type="submission" date="2024-05" db="EMBL/GenBank/DDBJ databases">
        <title>Long read based assembly of the Candida bracarensis genome reveals expanded adhesin content.</title>
        <authorList>
            <person name="Marcet-Houben M."/>
            <person name="Ksiezopolska E."/>
            <person name="Gabaldon T."/>
        </authorList>
    </citation>
    <scope>NUCLEOTIDE SEQUENCE [LARGE SCALE GENOMIC DNA]</scope>
    <source>
        <strain evidence="8 9">CBM6</strain>
    </source>
</reference>
<feature type="region of interest" description="Disordered" evidence="6">
    <location>
        <begin position="22"/>
        <end position="50"/>
    </location>
</feature>
<dbReference type="InterPro" id="IPR004299">
    <property type="entry name" value="MBOAT_fam"/>
</dbReference>
<dbReference type="Pfam" id="PF03062">
    <property type="entry name" value="MBOAT"/>
    <property type="match status" value="1"/>
</dbReference>
<name>A0ABR4NNR2_9SACH</name>
<dbReference type="PANTHER" id="PTHR13285">
    <property type="entry name" value="ACYLTRANSFERASE"/>
    <property type="match status" value="1"/>
</dbReference>
<accession>A0ABR4NNR2</accession>
<dbReference type="EMBL" id="JBEVYD010000011">
    <property type="protein sequence ID" value="KAL3229634.1"/>
    <property type="molecule type" value="Genomic_DNA"/>
</dbReference>